<dbReference type="Proteomes" id="UP001583280">
    <property type="component" value="Unassembled WGS sequence"/>
</dbReference>
<dbReference type="EMBL" id="JAWDJO010000049">
    <property type="protein sequence ID" value="KAL1897168.1"/>
    <property type="molecule type" value="Genomic_DNA"/>
</dbReference>
<dbReference type="InterPro" id="IPR013121">
    <property type="entry name" value="Fe_red_NAD-bd_6"/>
</dbReference>
<dbReference type="Pfam" id="PF01794">
    <property type="entry name" value="Ferric_reduct"/>
    <property type="match status" value="1"/>
</dbReference>
<keyword evidence="16" id="KW-1185">Reference proteome</keyword>
<dbReference type="PANTHER" id="PTHR32361:SF24">
    <property type="entry name" value="REDUCTASE, PUTATIVE (AFU_ORTHOLOGUE AFUA_3G10820)-RELATED"/>
    <property type="match status" value="1"/>
</dbReference>
<name>A0ABR3Z9A9_9PEZI</name>
<comment type="caution">
    <text evidence="15">The sequence shown here is derived from an EMBL/GenBank/DDBJ whole genome shotgun (WGS) entry which is preliminary data.</text>
</comment>
<dbReference type="EC" id="1.16.1.9" evidence="3"/>
<feature type="domain" description="FAD-binding FR-type" evidence="14">
    <location>
        <begin position="315"/>
        <end position="456"/>
    </location>
</feature>
<evidence type="ECO:0000256" key="2">
    <source>
        <dbReference type="ARBA" id="ARBA00006278"/>
    </source>
</evidence>
<dbReference type="InterPro" id="IPR017938">
    <property type="entry name" value="Riboflavin_synthase-like_b-brl"/>
</dbReference>
<keyword evidence="5" id="KW-1003">Cell membrane</keyword>
<feature type="transmembrane region" description="Helical" evidence="13">
    <location>
        <begin position="139"/>
        <end position="159"/>
    </location>
</feature>
<dbReference type="Pfam" id="PF08030">
    <property type="entry name" value="NAD_binding_6"/>
    <property type="match status" value="1"/>
</dbReference>
<keyword evidence="11 13" id="KW-0472">Membrane</keyword>
<keyword evidence="6 13" id="KW-0812">Transmembrane</keyword>
<evidence type="ECO:0000313" key="15">
    <source>
        <dbReference type="EMBL" id="KAL1897168.1"/>
    </source>
</evidence>
<reference evidence="15 16" key="1">
    <citation type="journal article" date="2024" name="IMA Fungus">
        <title>IMA Genome - F19 : A genome assembly and annotation guide to empower mycologists, including annotated draft genome sequences of Ceratocystis pirilliformis, Diaporthe australafricana, Fusarium ophioides, Paecilomyces lecythidis, and Sporothrix stenoceras.</title>
        <authorList>
            <person name="Aylward J."/>
            <person name="Wilson A.M."/>
            <person name="Visagie C.M."/>
            <person name="Spraker J."/>
            <person name="Barnes I."/>
            <person name="Buitendag C."/>
            <person name="Ceriani C."/>
            <person name="Del Mar Angel L."/>
            <person name="du Plessis D."/>
            <person name="Fuchs T."/>
            <person name="Gasser K."/>
            <person name="Kramer D."/>
            <person name="Li W."/>
            <person name="Munsamy K."/>
            <person name="Piso A."/>
            <person name="Price J.L."/>
            <person name="Sonnekus B."/>
            <person name="Thomas C."/>
            <person name="van der Nest A."/>
            <person name="van Dijk A."/>
            <person name="van Heerden A."/>
            <person name="van Vuuren N."/>
            <person name="Yilmaz N."/>
            <person name="Duong T.A."/>
            <person name="van der Merwe N.A."/>
            <person name="Wingfield M.J."/>
            <person name="Wingfield B.D."/>
        </authorList>
    </citation>
    <scope>NUCLEOTIDE SEQUENCE [LARGE SCALE GENOMIC DNA]</scope>
    <source>
        <strain evidence="15 16">CMW 12675</strain>
    </source>
</reference>
<sequence>MSTTSAVDAATKTVAGAVTGASSSLSPTAGGGNATTQAMKAAAKLAAERNENLSHYLFIICGSLGFLLLVWTIVGSANRKIRHMVCLNTENQNYFSRAGTMSWFKKHIMYAPIMNKRHNREIQLSTAVNMGTLPTRLELVFLVLYFATNVIFCLLEIPYTSDTVTAFKSVRNRSGALAVTNMVPLFFMASRNNPLIVLMGLSFDSFNLLHRWFGRIVVIEVIVHTITHFIANTVGIPLSTAISTSLNVPFLRNGVIATIGMLFILIQAYSPIRHAFYETFKMLHILAAGTVVYGLWYHLKLKDFPQRPYLATAVAVWACDRSLRVARILYNNLGSGGSRTIIEALPENAVRITVTLARSWNFKPGQHAYLYFPSITLLQSHPFSVAWSESVSDSSIDRLAMTKQDALAMNKTSVSFIVRARTGATMRIFKKASAAPEGRLSTRCLVEGPYGHLPSMASYGTAMIFAGGVGVTQAIPHVRDLVIGYANGTVATRKVVLVWIIPNQDLLEWIRPFMTSILELEKRRDVLRIMIFVTRPRSAKEVHSPSSTVQMFPGKPNIETLISTEVDSQVGAMCVSVCGPGALSDEVRSATRSQQMRGEIDFAEEAFTW</sequence>
<dbReference type="InterPro" id="IPR017927">
    <property type="entry name" value="FAD-bd_FR_type"/>
</dbReference>
<evidence type="ECO:0000256" key="4">
    <source>
        <dbReference type="ARBA" id="ARBA00022448"/>
    </source>
</evidence>
<dbReference type="SUPFAM" id="SSF52343">
    <property type="entry name" value="Ferredoxin reductase-like, C-terminal NADP-linked domain"/>
    <property type="match status" value="1"/>
</dbReference>
<comment type="similarity">
    <text evidence="2">Belongs to the ferric reductase (FRE) family.</text>
</comment>
<feature type="transmembrane region" description="Helical" evidence="13">
    <location>
        <begin position="250"/>
        <end position="270"/>
    </location>
</feature>
<dbReference type="InterPro" id="IPR013112">
    <property type="entry name" value="FAD-bd_8"/>
</dbReference>
<keyword evidence="10" id="KW-0406">Ion transport</keyword>
<dbReference type="PANTHER" id="PTHR32361">
    <property type="entry name" value="FERRIC/CUPRIC REDUCTASE TRANSMEMBRANE COMPONENT"/>
    <property type="match status" value="1"/>
</dbReference>
<dbReference type="InterPro" id="IPR013130">
    <property type="entry name" value="Fe3_Rdtase_TM_dom"/>
</dbReference>
<keyword evidence="7" id="KW-0249">Electron transport</keyword>
<evidence type="ECO:0000313" key="16">
    <source>
        <dbReference type="Proteomes" id="UP001583280"/>
    </source>
</evidence>
<keyword evidence="4" id="KW-0813">Transport</keyword>
<organism evidence="15 16">
    <name type="scientific">Ceratocystis pirilliformis</name>
    <dbReference type="NCBI Taxonomy" id="259994"/>
    <lineage>
        <taxon>Eukaryota</taxon>
        <taxon>Fungi</taxon>
        <taxon>Dikarya</taxon>
        <taxon>Ascomycota</taxon>
        <taxon>Pezizomycotina</taxon>
        <taxon>Sordariomycetes</taxon>
        <taxon>Hypocreomycetidae</taxon>
        <taxon>Microascales</taxon>
        <taxon>Ceratocystidaceae</taxon>
        <taxon>Ceratocystis</taxon>
    </lineage>
</organism>
<evidence type="ECO:0000256" key="3">
    <source>
        <dbReference type="ARBA" id="ARBA00012668"/>
    </source>
</evidence>
<dbReference type="Gene3D" id="3.40.50.80">
    <property type="entry name" value="Nucleotide-binding domain of ferredoxin-NADP reductase (FNR) module"/>
    <property type="match status" value="1"/>
</dbReference>
<evidence type="ECO:0000256" key="12">
    <source>
        <dbReference type="ARBA" id="ARBA00048483"/>
    </source>
</evidence>
<dbReference type="InterPro" id="IPR039261">
    <property type="entry name" value="FNR_nucleotide-bd"/>
</dbReference>
<protein>
    <recommendedName>
        <fullName evidence="3">ferric-chelate reductase (NADPH)</fullName>
        <ecNumber evidence="3">1.16.1.9</ecNumber>
    </recommendedName>
</protein>
<evidence type="ECO:0000256" key="6">
    <source>
        <dbReference type="ARBA" id="ARBA00022692"/>
    </source>
</evidence>
<dbReference type="SFLD" id="SFLDS00052">
    <property type="entry name" value="Ferric_Reductase_Domain"/>
    <property type="match status" value="1"/>
</dbReference>
<evidence type="ECO:0000256" key="13">
    <source>
        <dbReference type="SAM" id="Phobius"/>
    </source>
</evidence>
<evidence type="ECO:0000256" key="11">
    <source>
        <dbReference type="ARBA" id="ARBA00023136"/>
    </source>
</evidence>
<dbReference type="SFLD" id="SFLDG01168">
    <property type="entry name" value="Ferric_reductase_subgroup_(FRE"/>
    <property type="match status" value="1"/>
</dbReference>
<evidence type="ECO:0000256" key="9">
    <source>
        <dbReference type="ARBA" id="ARBA00023002"/>
    </source>
</evidence>
<keyword evidence="8 13" id="KW-1133">Transmembrane helix</keyword>
<keyword evidence="9" id="KW-0560">Oxidoreductase</keyword>
<dbReference type="PROSITE" id="PS51384">
    <property type="entry name" value="FAD_FR"/>
    <property type="match status" value="1"/>
</dbReference>
<dbReference type="CDD" id="cd06186">
    <property type="entry name" value="NOX_Duox_like_FAD_NADP"/>
    <property type="match status" value="1"/>
</dbReference>
<proteinExistence type="inferred from homology"/>
<feature type="transmembrane region" description="Helical" evidence="13">
    <location>
        <begin position="53"/>
        <end position="74"/>
    </location>
</feature>
<dbReference type="Pfam" id="PF08022">
    <property type="entry name" value="FAD_binding_8"/>
    <property type="match status" value="1"/>
</dbReference>
<feature type="transmembrane region" description="Helical" evidence="13">
    <location>
        <begin position="179"/>
        <end position="200"/>
    </location>
</feature>
<comment type="catalytic activity">
    <reaction evidence="12">
        <text>2 a Fe(II)-siderophore + NADP(+) + H(+) = 2 a Fe(III)-siderophore + NADPH</text>
        <dbReference type="Rhea" id="RHEA:28795"/>
        <dbReference type="Rhea" id="RHEA-COMP:11342"/>
        <dbReference type="Rhea" id="RHEA-COMP:11344"/>
        <dbReference type="ChEBI" id="CHEBI:15378"/>
        <dbReference type="ChEBI" id="CHEBI:29033"/>
        <dbReference type="ChEBI" id="CHEBI:29034"/>
        <dbReference type="ChEBI" id="CHEBI:57783"/>
        <dbReference type="ChEBI" id="CHEBI:58349"/>
        <dbReference type="EC" id="1.16.1.9"/>
    </reaction>
</comment>
<evidence type="ECO:0000256" key="1">
    <source>
        <dbReference type="ARBA" id="ARBA00004651"/>
    </source>
</evidence>
<gene>
    <name evidence="15" type="ORF">Cpir12675_002489</name>
</gene>
<feature type="transmembrane region" description="Helical" evidence="13">
    <location>
        <begin position="282"/>
        <end position="299"/>
    </location>
</feature>
<dbReference type="SUPFAM" id="SSF63380">
    <property type="entry name" value="Riboflavin synthase domain-like"/>
    <property type="match status" value="1"/>
</dbReference>
<evidence type="ECO:0000256" key="7">
    <source>
        <dbReference type="ARBA" id="ARBA00022982"/>
    </source>
</evidence>
<evidence type="ECO:0000256" key="10">
    <source>
        <dbReference type="ARBA" id="ARBA00023065"/>
    </source>
</evidence>
<evidence type="ECO:0000256" key="5">
    <source>
        <dbReference type="ARBA" id="ARBA00022475"/>
    </source>
</evidence>
<feature type="transmembrane region" description="Helical" evidence="13">
    <location>
        <begin position="212"/>
        <end position="230"/>
    </location>
</feature>
<comment type="subcellular location">
    <subcellularLocation>
        <location evidence="1">Cell membrane</location>
        <topology evidence="1">Multi-pass membrane protein</topology>
    </subcellularLocation>
</comment>
<evidence type="ECO:0000259" key="14">
    <source>
        <dbReference type="PROSITE" id="PS51384"/>
    </source>
</evidence>
<accession>A0ABR3Z9A9</accession>
<dbReference type="InterPro" id="IPR051410">
    <property type="entry name" value="Ferric/Cupric_Reductase"/>
</dbReference>
<evidence type="ECO:0000256" key="8">
    <source>
        <dbReference type="ARBA" id="ARBA00022989"/>
    </source>
</evidence>